<reference evidence="3" key="1">
    <citation type="journal article" date="2019" name="Int. J. Syst. Evol. Microbiol.">
        <title>The Global Catalogue of Microorganisms (GCM) 10K type strain sequencing project: providing services to taxonomists for standard genome sequencing and annotation.</title>
        <authorList>
            <consortium name="The Broad Institute Genomics Platform"/>
            <consortium name="The Broad Institute Genome Sequencing Center for Infectious Disease"/>
            <person name="Wu L."/>
            <person name="Ma J."/>
        </authorList>
    </citation>
    <scope>NUCLEOTIDE SEQUENCE [LARGE SCALE GENOMIC DNA]</scope>
    <source>
        <strain evidence="3">KCTC 12847</strain>
    </source>
</reference>
<dbReference type="RefSeq" id="WP_051087949.1">
    <property type="nucleotide sequence ID" value="NZ_BMXD01000017.1"/>
</dbReference>
<dbReference type="InterPro" id="IPR014914">
    <property type="entry name" value="RES_dom"/>
</dbReference>
<dbReference type="Pfam" id="PF08808">
    <property type="entry name" value="RES"/>
    <property type="match status" value="1"/>
</dbReference>
<keyword evidence="3" id="KW-1185">Reference proteome</keyword>
<organism evidence="2 3">
    <name type="scientific">Modicisalibacter luteus</name>
    <dbReference type="NCBI Taxonomy" id="453962"/>
    <lineage>
        <taxon>Bacteria</taxon>
        <taxon>Pseudomonadati</taxon>
        <taxon>Pseudomonadota</taxon>
        <taxon>Gammaproteobacteria</taxon>
        <taxon>Oceanospirillales</taxon>
        <taxon>Halomonadaceae</taxon>
        <taxon>Modicisalibacter</taxon>
    </lineage>
</organism>
<evidence type="ECO:0000313" key="2">
    <source>
        <dbReference type="EMBL" id="MFC3292937.1"/>
    </source>
</evidence>
<protein>
    <submittedName>
        <fullName evidence="2">RES family NAD+ phosphorylase</fullName>
    </submittedName>
</protein>
<comment type="caution">
    <text evidence="2">The sequence shown here is derived from an EMBL/GenBank/DDBJ whole genome shotgun (WGS) entry which is preliminary data.</text>
</comment>
<sequence>MVSLDALSVLPSALREGHRLINSKFPPVSVFDDVASASEFDDLYELQALTNPRLQTEVGNLALIEQKDIPFGIPGCSYATAPFTHVNPDGSRFGDGQYGVLYIADTIETAIAEVRHHQDAYWRNVPDLSYERFVFRGLTCTFDEGGMVDGIALSHTDPIYAPDNYAASRALGHAVRERNLPGLRYHSVRHPGAMCWALMSPKPVSSIIQTAHYEMVWSGTITSVNRLSSP</sequence>
<feature type="domain" description="RES" evidence="1">
    <location>
        <begin position="82"/>
        <end position="210"/>
    </location>
</feature>
<evidence type="ECO:0000259" key="1">
    <source>
        <dbReference type="SMART" id="SM00953"/>
    </source>
</evidence>
<proteinExistence type="predicted"/>
<gene>
    <name evidence="2" type="ORF">ACFOEI_12795</name>
</gene>
<evidence type="ECO:0000313" key="3">
    <source>
        <dbReference type="Proteomes" id="UP001595640"/>
    </source>
</evidence>
<dbReference type="SMART" id="SM00953">
    <property type="entry name" value="RES"/>
    <property type="match status" value="1"/>
</dbReference>
<dbReference type="Proteomes" id="UP001595640">
    <property type="component" value="Unassembled WGS sequence"/>
</dbReference>
<dbReference type="EMBL" id="JBHRUH010000030">
    <property type="protein sequence ID" value="MFC3292937.1"/>
    <property type="molecule type" value="Genomic_DNA"/>
</dbReference>
<accession>A0ABV7M259</accession>
<name>A0ABV7M259_9GAMM</name>